<dbReference type="Gene3D" id="1.10.12.10">
    <property type="entry name" value="Lyase 2-enoyl-coa Hydratase, Chain A, domain 2"/>
    <property type="match status" value="1"/>
</dbReference>
<keyword evidence="4" id="KW-0413">Isomerase</keyword>
<dbReference type="InterPro" id="IPR029045">
    <property type="entry name" value="ClpP/crotonase-like_dom_sf"/>
</dbReference>
<protein>
    <submittedName>
        <fullName evidence="4">Enoyl-CoA hydratase/isomerase family protein</fullName>
    </submittedName>
</protein>
<dbReference type="PANTHER" id="PTHR11941:SF54">
    <property type="entry name" value="ENOYL-COA HYDRATASE, MITOCHONDRIAL"/>
    <property type="match status" value="1"/>
</dbReference>
<name>A0A3N4PHR1_9FLAO</name>
<evidence type="ECO:0000313" key="5">
    <source>
        <dbReference type="Proteomes" id="UP000270856"/>
    </source>
</evidence>
<dbReference type="InterPro" id="IPR001753">
    <property type="entry name" value="Enoyl-CoA_hydra/iso"/>
</dbReference>
<proteinExistence type="inferred from homology"/>
<keyword evidence="2" id="KW-0456">Lyase</keyword>
<sequence length="256" mass="28342">MKMIGLKIKNRIGYIVINKPKANSYDIDFMKLMADIIDEAVANDEVKVIAIKSKLKKFFCAGADINMFQKNTTDQNKEMVKYANLVAEKLSKSPKITVALLNGHTLGGGLELALACDIRLASDAEYLIGLPEVKLGLMPGNGGTQRLIRRINLSRALEFLLNGDPITPDQAFEIGLVHQFYPESEFNTLTAEYLEKLASGPAQAMSAIKQAVYQGSEMSLEEGLQLETELANSLYDTDDAKEGLKSFVERRKPTYK</sequence>
<dbReference type="InterPro" id="IPR018376">
    <property type="entry name" value="Enoyl-CoA_hyd/isom_CS"/>
</dbReference>
<gene>
    <name evidence="4" type="ORF">EGM88_04385</name>
</gene>
<dbReference type="PROSITE" id="PS00166">
    <property type="entry name" value="ENOYL_COA_HYDRATASE"/>
    <property type="match status" value="1"/>
</dbReference>
<dbReference type="AlphaFoldDB" id="A0A3N4PHR1"/>
<dbReference type="InterPro" id="IPR014748">
    <property type="entry name" value="Enoyl-CoA_hydra_C"/>
</dbReference>
<dbReference type="PANTHER" id="PTHR11941">
    <property type="entry name" value="ENOYL-COA HYDRATASE-RELATED"/>
    <property type="match status" value="1"/>
</dbReference>
<accession>A0A3N4PHR1</accession>
<dbReference type="GO" id="GO:0016853">
    <property type="term" value="F:isomerase activity"/>
    <property type="evidence" value="ECO:0007669"/>
    <property type="project" value="UniProtKB-KW"/>
</dbReference>
<evidence type="ECO:0000313" key="4">
    <source>
        <dbReference type="EMBL" id="RPD99093.1"/>
    </source>
</evidence>
<organism evidence="4 5">
    <name type="scientific">Aureibaculum marinum</name>
    <dbReference type="NCBI Taxonomy" id="2487930"/>
    <lineage>
        <taxon>Bacteria</taxon>
        <taxon>Pseudomonadati</taxon>
        <taxon>Bacteroidota</taxon>
        <taxon>Flavobacteriia</taxon>
        <taxon>Flavobacteriales</taxon>
        <taxon>Flavobacteriaceae</taxon>
        <taxon>Aureibaculum</taxon>
    </lineage>
</organism>
<evidence type="ECO:0000256" key="3">
    <source>
        <dbReference type="RuleBase" id="RU003707"/>
    </source>
</evidence>
<evidence type="ECO:0000256" key="2">
    <source>
        <dbReference type="ARBA" id="ARBA00023239"/>
    </source>
</evidence>
<dbReference type="Pfam" id="PF00378">
    <property type="entry name" value="ECH_1"/>
    <property type="match status" value="1"/>
</dbReference>
<dbReference type="SUPFAM" id="SSF52096">
    <property type="entry name" value="ClpP/crotonase"/>
    <property type="match status" value="1"/>
</dbReference>
<reference evidence="4 5" key="1">
    <citation type="submission" date="2018-11" db="EMBL/GenBank/DDBJ databases">
        <title>Aureibaculum marinum gen. nov., sp. nov., a member of the family Flavobacteriaceae isolated from the Bohai Sea.</title>
        <authorList>
            <person name="Ji X."/>
        </authorList>
    </citation>
    <scope>NUCLEOTIDE SEQUENCE [LARGE SCALE GENOMIC DNA]</scope>
    <source>
        <strain evidence="4 5">BH-SD17</strain>
    </source>
</reference>
<dbReference type="Gene3D" id="3.90.226.10">
    <property type="entry name" value="2-enoyl-CoA Hydratase, Chain A, domain 1"/>
    <property type="match status" value="1"/>
</dbReference>
<comment type="similarity">
    <text evidence="1 3">Belongs to the enoyl-CoA hydratase/isomerase family.</text>
</comment>
<dbReference type="EMBL" id="RPFJ01000005">
    <property type="protein sequence ID" value="RPD99093.1"/>
    <property type="molecule type" value="Genomic_DNA"/>
</dbReference>
<comment type="caution">
    <text evidence="4">The sequence shown here is derived from an EMBL/GenBank/DDBJ whole genome shotgun (WGS) entry which is preliminary data.</text>
</comment>
<keyword evidence="5" id="KW-1185">Reference proteome</keyword>
<dbReference type="Proteomes" id="UP000270856">
    <property type="component" value="Unassembled WGS sequence"/>
</dbReference>
<dbReference type="OrthoDB" id="9775794at2"/>
<dbReference type="FunFam" id="1.10.12.10:FF:000001">
    <property type="entry name" value="Probable enoyl-CoA hydratase, mitochondrial"/>
    <property type="match status" value="1"/>
</dbReference>
<dbReference type="GO" id="GO:0006635">
    <property type="term" value="P:fatty acid beta-oxidation"/>
    <property type="evidence" value="ECO:0007669"/>
    <property type="project" value="TreeGrafter"/>
</dbReference>
<dbReference type="CDD" id="cd06558">
    <property type="entry name" value="crotonase-like"/>
    <property type="match status" value="1"/>
</dbReference>
<evidence type="ECO:0000256" key="1">
    <source>
        <dbReference type="ARBA" id="ARBA00005254"/>
    </source>
</evidence>
<dbReference type="GO" id="GO:0016836">
    <property type="term" value="F:hydro-lyase activity"/>
    <property type="evidence" value="ECO:0007669"/>
    <property type="project" value="UniProtKB-ARBA"/>
</dbReference>